<dbReference type="OrthoDB" id="204784at2759"/>
<evidence type="ECO:0000313" key="9">
    <source>
        <dbReference type="Proteomes" id="UP000037923"/>
    </source>
</evidence>
<comment type="similarity">
    <text evidence="6">Belongs to the GOT1 family.</text>
</comment>
<dbReference type="GO" id="GO:0006888">
    <property type="term" value="P:endoplasmic reticulum to Golgi vesicle-mediated transport"/>
    <property type="evidence" value="ECO:0007669"/>
    <property type="project" value="InterPro"/>
</dbReference>
<dbReference type="PANTHER" id="PTHR21493">
    <property type="entry name" value="CGI-141-RELATED/LIPASE CONTAINING PROTEIN"/>
    <property type="match status" value="1"/>
</dbReference>
<dbReference type="AlphaFoldDB" id="A0A0M9FYS0"/>
<evidence type="ECO:0000256" key="3">
    <source>
        <dbReference type="ARBA" id="ARBA00022989"/>
    </source>
</evidence>
<feature type="transmembrane region" description="Helical" evidence="7">
    <location>
        <begin position="12"/>
        <end position="33"/>
    </location>
</feature>
<organism evidence="8 9">
    <name type="scientific">Leptomonas pyrrhocoris</name>
    <name type="common">Firebug parasite</name>
    <dbReference type="NCBI Taxonomy" id="157538"/>
    <lineage>
        <taxon>Eukaryota</taxon>
        <taxon>Discoba</taxon>
        <taxon>Euglenozoa</taxon>
        <taxon>Kinetoplastea</taxon>
        <taxon>Metakinetoplastina</taxon>
        <taxon>Trypanosomatida</taxon>
        <taxon>Trypanosomatidae</taxon>
        <taxon>Leishmaniinae</taxon>
        <taxon>Leptomonas</taxon>
    </lineage>
</organism>
<dbReference type="GO" id="GO:0000139">
    <property type="term" value="C:Golgi membrane"/>
    <property type="evidence" value="ECO:0007669"/>
    <property type="project" value="UniProtKB-SubCell"/>
</dbReference>
<feature type="transmembrane region" description="Helical" evidence="7">
    <location>
        <begin position="39"/>
        <end position="58"/>
    </location>
</feature>
<evidence type="ECO:0000256" key="5">
    <source>
        <dbReference type="ARBA" id="ARBA00023136"/>
    </source>
</evidence>
<comment type="subcellular location">
    <subcellularLocation>
        <location evidence="1">Golgi apparatus membrane</location>
        <topology evidence="1">Multi-pass membrane protein</topology>
    </subcellularLocation>
</comment>
<reference evidence="8 9" key="1">
    <citation type="submission" date="2015-07" db="EMBL/GenBank/DDBJ databases">
        <title>High-quality genome of monoxenous trypanosomatid Leptomonas pyrrhocoris.</title>
        <authorList>
            <person name="Flegontov P."/>
            <person name="Butenko A."/>
            <person name="Firsov S."/>
            <person name="Vlcek C."/>
            <person name="Logacheva M.D."/>
            <person name="Field M."/>
            <person name="Filatov D."/>
            <person name="Flegontova O."/>
            <person name="Gerasimov E."/>
            <person name="Jackson A.P."/>
            <person name="Kelly S."/>
            <person name="Opperdoes F."/>
            <person name="O'Reilly A."/>
            <person name="Votypka J."/>
            <person name="Yurchenko V."/>
            <person name="Lukes J."/>
        </authorList>
    </citation>
    <scope>NUCLEOTIDE SEQUENCE [LARGE SCALE GENOMIC DNA]</scope>
    <source>
        <strain evidence="8">H10</strain>
    </source>
</reference>
<dbReference type="Proteomes" id="UP000037923">
    <property type="component" value="Unassembled WGS sequence"/>
</dbReference>
<dbReference type="GeneID" id="26906568"/>
<evidence type="ECO:0000256" key="7">
    <source>
        <dbReference type="SAM" id="Phobius"/>
    </source>
</evidence>
<evidence type="ECO:0000256" key="2">
    <source>
        <dbReference type="ARBA" id="ARBA00022692"/>
    </source>
</evidence>
<proteinExistence type="inferred from homology"/>
<comment type="caution">
    <text evidence="8">The sequence shown here is derived from an EMBL/GenBank/DDBJ whole genome shotgun (WGS) entry which is preliminary data.</text>
</comment>
<gene>
    <name evidence="8" type="ORF">ABB37_06279</name>
</gene>
<dbReference type="GO" id="GO:0042147">
    <property type="term" value="P:retrograde transport, endosome to Golgi"/>
    <property type="evidence" value="ECO:0007669"/>
    <property type="project" value="InterPro"/>
</dbReference>
<evidence type="ECO:0000256" key="1">
    <source>
        <dbReference type="ARBA" id="ARBA00004653"/>
    </source>
</evidence>
<keyword evidence="9" id="KW-1185">Reference proteome</keyword>
<evidence type="ECO:0000313" key="8">
    <source>
        <dbReference type="EMBL" id="KPA78679.1"/>
    </source>
</evidence>
<keyword evidence="4" id="KW-0333">Golgi apparatus</keyword>
<accession>A0A0M9FYS0</accession>
<dbReference type="InterPro" id="IPR045176">
    <property type="entry name" value="Got1"/>
</dbReference>
<dbReference type="InterPro" id="IPR007305">
    <property type="entry name" value="Vesicle_transpt_Got1/SFT2"/>
</dbReference>
<dbReference type="Pfam" id="PF04178">
    <property type="entry name" value="Got1"/>
    <property type="match status" value="1"/>
</dbReference>
<dbReference type="VEuPathDB" id="TriTrypDB:LpyrH10_13_2240"/>
<dbReference type="RefSeq" id="XP_015657118.1">
    <property type="nucleotide sequence ID" value="XM_015804544.1"/>
</dbReference>
<name>A0A0M9FYS0_LEPPY</name>
<dbReference type="PANTHER" id="PTHR21493:SF9">
    <property type="entry name" value="GOLGI TRANSPORT PROTEIN 1-RELATED"/>
    <property type="match status" value="1"/>
</dbReference>
<sequence>MDSLYNWSDMTKIGVALTGLGVFFSLMGVVMLLDSILLTMGNVFFVSGVAMVMGPARCKTFFSSRQRASGCFFVGMLFVLFRWCFIGLCIEGFGALNLFGNFFPMIARVLESMPIIGPIMLSYPFQKLFSLLHLNDGRNARNV</sequence>
<evidence type="ECO:0000256" key="4">
    <source>
        <dbReference type="ARBA" id="ARBA00023034"/>
    </source>
</evidence>
<evidence type="ECO:0000256" key="6">
    <source>
        <dbReference type="ARBA" id="ARBA00025799"/>
    </source>
</evidence>
<dbReference type="GO" id="GO:0005829">
    <property type="term" value="C:cytosol"/>
    <property type="evidence" value="ECO:0007669"/>
    <property type="project" value="GOC"/>
</dbReference>
<dbReference type="OMA" id="MWLTDAQ"/>
<feature type="transmembrane region" description="Helical" evidence="7">
    <location>
        <begin position="70"/>
        <end position="96"/>
    </location>
</feature>
<keyword evidence="3 7" id="KW-1133">Transmembrane helix</keyword>
<dbReference type="EMBL" id="LGTL01000013">
    <property type="protein sequence ID" value="KPA78679.1"/>
    <property type="molecule type" value="Genomic_DNA"/>
</dbReference>
<protein>
    <submittedName>
        <fullName evidence="8">Uncharacterized protein</fullName>
    </submittedName>
</protein>
<keyword evidence="2 7" id="KW-0812">Transmembrane</keyword>
<keyword evidence="5 7" id="KW-0472">Membrane</keyword>